<keyword evidence="1" id="KW-0479">Metal-binding</keyword>
<name>A0AAD1UBL8_EUPCR</name>
<dbReference type="PANTHER" id="PTHR46210:SF1">
    <property type="entry name" value="FHA DOMAIN-CONTAINING PROTEIN"/>
    <property type="match status" value="1"/>
</dbReference>
<proteinExistence type="predicted"/>
<dbReference type="InterPro" id="IPR000253">
    <property type="entry name" value="FHA_dom"/>
</dbReference>
<evidence type="ECO:0000256" key="3">
    <source>
        <dbReference type="ARBA" id="ARBA00022833"/>
    </source>
</evidence>
<evidence type="ECO:0000256" key="4">
    <source>
        <dbReference type="SAM" id="MobiDB-lite"/>
    </source>
</evidence>
<sequence length="469" mass="54532">MENRDRKQISEEGKRLEPKRRNSAGSDDQIVLIKAMTWDRESHGLYDYESRRISRFEKKLTKEGEIVRTRDSVIFNENIVNSAKTDEDETCLFRLSKRGGVYTIVPQNDNIPNDRLWVVIRSLKEGYVIKRHDIIKLGRMKFRVKEFKTETEYFEDLDNDQSPHPGFDEDYLVDRCHESDTNCRFCWTNDQTDDNPLIGACKCAGSIRFIHFQCVKMWLQTKVTKKEGSSHCTLNWKNFECELCKTPYPYTFLLDEKRWFLVDLNRPEDGDTPYIILESLSSEKNSSRTIHVVCINSDQNSFSLGRGHDSELRINDISVSRKHASLEYKDGNFVLTDLKSKFGTLMLISESVKLSEQNNKTFQIGRTVVTIKAKSEAPWKKMDKNFEAKGAELQRMEELLRDNSLSKTYSGKQNSKQLEILSKQLSEDIEERVQKISASEVSHQGNNVIEIDGKRYIILKELDDKPSEE</sequence>
<evidence type="ECO:0000259" key="5">
    <source>
        <dbReference type="PROSITE" id="PS50006"/>
    </source>
</evidence>
<gene>
    <name evidence="7" type="ORF">ECRASSUSDP1_LOCUS7088</name>
</gene>
<evidence type="ECO:0000313" key="8">
    <source>
        <dbReference type="Proteomes" id="UP001295684"/>
    </source>
</evidence>
<feature type="region of interest" description="Disordered" evidence="4">
    <location>
        <begin position="1"/>
        <end position="23"/>
    </location>
</feature>
<dbReference type="PROSITE" id="PS50006">
    <property type="entry name" value="FHA_DOMAIN"/>
    <property type="match status" value="1"/>
</dbReference>
<dbReference type="EMBL" id="CAMPGE010006892">
    <property type="protein sequence ID" value="CAI2365802.1"/>
    <property type="molecule type" value="Genomic_DNA"/>
</dbReference>
<dbReference type="InterPro" id="IPR011016">
    <property type="entry name" value="Znf_RING-CH"/>
</dbReference>
<dbReference type="AlphaFoldDB" id="A0AAD1UBL8"/>
<dbReference type="SUPFAM" id="SSF57850">
    <property type="entry name" value="RING/U-box"/>
    <property type="match status" value="1"/>
</dbReference>
<keyword evidence="2" id="KW-0863">Zinc-finger</keyword>
<dbReference type="SUPFAM" id="SSF49879">
    <property type="entry name" value="SMAD/FHA domain"/>
    <property type="match status" value="1"/>
</dbReference>
<feature type="domain" description="FHA" evidence="5">
    <location>
        <begin position="302"/>
        <end position="346"/>
    </location>
</feature>
<comment type="caution">
    <text evidence="7">The sequence shown here is derived from an EMBL/GenBank/DDBJ whole genome shotgun (WGS) entry which is preliminary data.</text>
</comment>
<evidence type="ECO:0000256" key="1">
    <source>
        <dbReference type="ARBA" id="ARBA00022723"/>
    </source>
</evidence>
<accession>A0AAD1UBL8</accession>
<dbReference type="CDD" id="cd00060">
    <property type="entry name" value="FHA"/>
    <property type="match status" value="1"/>
</dbReference>
<dbReference type="Gene3D" id="2.60.200.20">
    <property type="match status" value="1"/>
</dbReference>
<keyword evidence="3" id="KW-0862">Zinc</keyword>
<dbReference type="Pfam" id="PF00498">
    <property type="entry name" value="FHA"/>
    <property type="match status" value="1"/>
</dbReference>
<dbReference type="Proteomes" id="UP001295684">
    <property type="component" value="Unassembled WGS sequence"/>
</dbReference>
<keyword evidence="8" id="KW-1185">Reference proteome</keyword>
<reference evidence="7" key="1">
    <citation type="submission" date="2023-07" db="EMBL/GenBank/DDBJ databases">
        <authorList>
            <consortium name="AG Swart"/>
            <person name="Singh M."/>
            <person name="Singh A."/>
            <person name="Seah K."/>
            <person name="Emmerich C."/>
        </authorList>
    </citation>
    <scope>NUCLEOTIDE SEQUENCE</scope>
    <source>
        <strain evidence="7">DP1</strain>
    </source>
</reference>
<evidence type="ECO:0000259" key="6">
    <source>
        <dbReference type="PROSITE" id="PS51292"/>
    </source>
</evidence>
<dbReference type="InterPro" id="IPR008984">
    <property type="entry name" value="SMAD_FHA_dom_sf"/>
</dbReference>
<dbReference type="Pfam" id="PF12906">
    <property type="entry name" value="RINGv"/>
    <property type="match status" value="1"/>
</dbReference>
<dbReference type="GO" id="GO:0008270">
    <property type="term" value="F:zinc ion binding"/>
    <property type="evidence" value="ECO:0007669"/>
    <property type="project" value="UniProtKB-KW"/>
</dbReference>
<dbReference type="SMART" id="SM00240">
    <property type="entry name" value="FHA"/>
    <property type="match status" value="1"/>
</dbReference>
<feature type="compositionally biased region" description="Basic and acidic residues" evidence="4">
    <location>
        <begin position="1"/>
        <end position="20"/>
    </location>
</feature>
<evidence type="ECO:0000256" key="2">
    <source>
        <dbReference type="ARBA" id="ARBA00022771"/>
    </source>
</evidence>
<dbReference type="InterPro" id="IPR013083">
    <property type="entry name" value="Znf_RING/FYVE/PHD"/>
</dbReference>
<evidence type="ECO:0000313" key="7">
    <source>
        <dbReference type="EMBL" id="CAI2365802.1"/>
    </source>
</evidence>
<dbReference type="PROSITE" id="PS51292">
    <property type="entry name" value="ZF_RING_CH"/>
    <property type="match status" value="1"/>
</dbReference>
<organism evidence="7 8">
    <name type="scientific">Euplotes crassus</name>
    <dbReference type="NCBI Taxonomy" id="5936"/>
    <lineage>
        <taxon>Eukaryota</taxon>
        <taxon>Sar</taxon>
        <taxon>Alveolata</taxon>
        <taxon>Ciliophora</taxon>
        <taxon>Intramacronucleata</taxon>
        <taxon>Spirotrichea</taxon>
        <taxon>Hypotrichia</taxon>
        <taxon>Euplotida</taxon>
        <taxon>Euplotidae</taxon>
        <taxon>Moneuplotes</taxon>
    </lineage>
</organism>
<dbReference type="Gene3D" id="3.30.40.10">
    <property type="entry name" value="Zinc/RING finger domain, C3HC4 (zinc finger)"/>
    <property type="match status" value="1"/>
</dbReference>
<protein>
    <submittedName>
        <fullName evidence="7">Uncharacterized protein</fullName>
    </submittedName>
</protein>
<dbReference type="PANTHER" id="PTHR46210">
    <property type="entry name" value="FHA DOMAIN-CONTAINING PROTEIN"/>
    <property type="match status" value="1"/>
</dbReference>
<dbReference type="SMART" id="SM00744">
    <property type="entry name" value="RINGv"/>
    <property type="match status" value="1"/>
</dbReference>
<feature type="domain" description="RING-CH-type" evidence="6">
    <location>
        <begin position="175"/>
        <end position="251"/>
    </location>
</feature>